<dbReference type="PANTHER" id="PTHR43498">
    <property type="entry name" value="FERREDOXIN:COB-COM HETERODISULFIDE REDUCTASE SUBUNIT A"/>
    <property type="match status" value="1"/>
</dbReference>
<evidence type="ECO:0000256" key="3">
    <source>
        <dbReference type="ARBA" id="ARBA00023002"/>
    </source>
</evidence>
<keyword evidence="6" id="KW-0472">Membrane</keyword>
<gene>
    <name evidence="7" type="ORF">ET33_20330</name>
</gene>
<dbReference type="GO" id="GO:0046872">
    <property type="term" value="F:metal ion binding"/>
    <property type="evidence" value="ECO:0007669"/>
    <property type="project" value="UniProtKB-KW"/>
</dbReference>
<keyword evidence="6" id="KW-0812">Transmembrane</keyword>
<comment type="caution">
    <text evidence="7">The sequence shown here is derived from an EMBL/GenBank/DDBJ whole genome shotgun (WGS) entry which is preliminary data.</text>
</comment>
<evidence type="ECO:0000256" key="5">
    <source>
        <dbReference type="ARBA" id="ARBA00023014"/>
    </source>
</evidence>
<dbReference type="InterPro" id="IPR039650">
    <property type="entry name" value="HdrA-like"/>
</dbReference>
<keyword evidence="6" id="KW-1133">Transmembrane helix</keyword>
<reference evidence="7 8" key="1">
    <citation type="submission" date="2014-06" db="EMBL/GenBank/DDBJ databases">
        <title>Draft genome sequence of Paenibacillus sp. MSt1.</title>
        <authorList>
            <person name="Aw Y.K."/>
            <person name="Ong K.S."/>
            <person name="Gan H.M."/>
            <person name="Lee S.M."/>
        </authorList>
    </citation>
    <scope>NUCLEOTIDE SEQUENCE [LARGE SCALE GENOMIC DNA]</scope>
    <source>
        <strain evidence="7 8">MSt1</strain>
    </source>
</reference>
<dbReference type="eggNOG" id="COG0644">
    <property type="taxonomic scope" value="Bacteria"/>
</dbReference>
<dbReference type="AlphaFoldDB" id="A0A081NWW8"/>
<sequence length="653" mass="70460">MAGKSNYSGGSAKGYVIVIALIVLIAAGAGAWHYWKAGGMKAGADSSQRKAAQKLEEVKTVSTPKDSYDLIVAGTDPEGVAAAVSAARNGQKTLLVDGKDREILGGLMTLGWLNSLDMNYEPDKSVLHKREMLNKGIFAEWYGKIEGDSFDVVTAANAFNSLVAAEKNIDVLLKVKSMEPITSPSGTVSKITGMKLTLADGSVKTVQTKALIDATQDADIAAAAGVPYTTGREDLGDKKARMAVTLVFRLKNVTPDVWEKVRKRLEGDNDAGTGANEMSAWGYKDMKDYPAVNKDRVRMRGLNIGRQNNDTMLINALQIFGIDGTDPKSREEAFKLGKDELPNIVKYMNEKYPEFAGIALDDTAPELYVRETRHIQGEYRLSIIDVLENRDQWDRIGFGSYPVDIQRMSPADNGAVITVPQQYAVPFRSIVPLKVDGLLVVGRAASFDSLPHGTARVIPVGMAAAEAAGAAAKIAEDSGSTFRQMSANKEAISKLQDTLNKQGMVLKPFSIKAQPFMEHKAYEGLKVAVTLGLATGGYDNNFALDSKSNQQRLVNLLLGMRKFKPEAMAGNPGEALAKGTDPKTLPVTLDQAAHMIALLLKVETSPEQALQTLQSKGFLAAATLDGIANKQELTNGDTYMLMKDVYNALKSAK</sequence>
<dbReference type="GO" id="GO:0051539">
    <property type="term" value="F:4 iron, 4 sulfur cluster binding"/>
    <property type="evidence" value="ECO:0007669"/>
    <property type="project" value="UniProtKB-KW"/>
</dbReference>
<evidence type="ECO:0000256" key="1">
    <source>
        <dbReference type="ARBA" id="ARBA00022485"/>
    </source>
</evidence>
<evidence type="ECO:0000256" key="4">
    <source>
        <dbReference type="ARBA" id="ARBA00023004"/>
    </source>
</evidence>
<name>A0A081NWW8_9BACL</name>
<evidence type="ECO:0000256" key="2">
    <source>
        <dbReference type="ARBA" id="ARBA00022723"/>
    </source>
</evidence>
<evidence type="ECO:0000256" key="6">
    <source>
        <dbReference type="SAM" id="Phobius"/>
    </source>
</evidence>
<dbReference type="Gene3D" id="3.50.50.60">
    <property type="entry name" value="FAD/NAD(P)-binding domain"/>
    <property type="match status" value="1"/>
</dbReference>
<evidence type="ECO:0000313" key="8">
    <source>
        <dbReference type="Proteomes" id="UP000028123"/>
    </source>
</evidence>
<accession>A0A081NWW8</accession>
<dbReference type="OrthoDB" id="9777740at2"/>
<keyword evidence="2" id="KW-0479">Metal-binding</keyword>
<dbReference type="Pfam" id="PF12831">
    <property type="entry name" value="FAD_oxidored"/>
    <property type="match status" value="1"/>
</dbReference>
<feature type="transmembrane region" description="Helical" evidence="6">
    <location>
        <begin position="12"/>
        <end position="35"/>
    </location>
</feature>
<dbReference type="GO" id="GO:0016491">
    <property type="term" value="F:oxidoreductase activity"/>
    <property type="evidence" value="ECO:0007669"/>
    <property type="project" value="UniProtKB-KW"/>
</dbReference>
<organism evidence="7 8">
    <name type="scientific">Paenibacillus tyrfis</name>
    <dbReference type="NCBI Taxonomy" id="1501230"/>
    <lineage>
        <taxon>Bacteria</taxon>
        <taxon>Bacillati</taxon>
        <taxon>Bacillota</taxon>
        <taxon>Bacilli</taxon>
        <taxon>Bacillales</taxon>
        <taxon>Paenibacillaceae</taxon>
        <taxon>Paenibacillus</taxon>
    </lineage>
</organism>
<dbReference type="EMBL" id="JNVM01000030">
    <property type="protein sequence ID" value="KEQ22941.1"/>
    <property type="molecule type" value="Genomic_DNA"/>
</dbReference>
<protein>
    <recommendedName>
        <fullName evidence="9">FAD-dependent oxidoreductase</fullName>
    </recommendedName>
</protein>
<dbReference type="Proteomes" id="UP000028123">
    <property type="component" value="Unassembled WGS sequence"/>
</dbReference>
<proteinExistence type="predicted"/>
<keyword evidence="4" id="KW-0408">Iron</keyword>
<keyword evidence="3" id="KW-0560">Oxidoreductase</keyword>
<dbReference type="InterPro" id="IPR036188">
    <property type="entry name" value="FAD/NAD-bd_sf"/>
</dbReference>
<dbReference type="RefSeq" id="WP_036689943.1">
    <property type="nucleotide sequence ID" value="NZ_JNVM01000030.1"/>
</dbReference>
<keyword evidence="1" id="KW-0004">4Fe-4S</keyword>
<evidence type="ECO:0000313" key="7">
    <source>
        <dbReference type="EMBL" id="KEQ22941.1"/>
    </source>
</evidence>
<dbReference type="SUPFAM" id="SSF51905">
    <property type="entry name" value="FAD/NAD(P)-binding domain"/>
    <property type="match status" value="1"/>
</dbReference>
<keyword evidence="5" id="KW-0411">Iron-sulfur</keyword>
<evidence type="ECO:0008006" key="9">
    <source>
        <dbReference type="Google" id="ProtNLM"/>
    </source>
</evidence>
<keyword evidence="8" id="KW-1185">Reference proteome</keyword>
<dbReference type="PANTHER" id="PTHR43498:SF1">
    <property type="entry name" value="COB--COM HETERODISULFIDE REDUCTASE IRON-SULFUR SUBUNIT A"/>
    <property type="match status" value="1"/>
</dbReference>